<dbReference type="RefSeq" id="WP_275684172.1">
    <property type="nucleotide sequence ID" value="NZ_JAJLJH010000007.1"/>
</dbReference>
<dbReference type="Proteomes" id="UP001139353">
    <property type="component" value="Unassembled WGS sequence"/>
</dbReference>
<accession>A0A9X2C0S7</accession>
<evidence type="ECO:0000313" key="2">
    <source>
        <dbReference type="EMBL" id="MCK9688128.1"/>
    </source>
</evidence>
<organism evidence="2 3">
    <name type="scientific">Scleromatobacter humisilvae</name>
    <dbReference type="NCBI Taxonomy" id="2897159"/>
    <lineage>
        <taxon>Bacteria</taxon>
        <taxon>Pseudomonadati</taxon>
        <taxon>Pseudomonadota</taxon>
        <taxon>Betaproteobacteria</taxon>
        <taxon>Burkholderiales</taxon>
        <taxon>Sphaerotilaceae</taxon>
        <taxon>Scleromatobacter</taxon>
    </lineage>
</organism>
<dbReference type="AlphaFoldDB" id="A0A9X2C0S7"/>
<keyword evidence="3" id="KW-1185">Reference proteome</keyword>
<evidence type="ECO:0000256" key="1">
    <source>
        <dbReference type="SAM" id="SignalP"/>
    </source>
</evidence>
<protein>
    <recommendedName>
        <fullName evidence="4">DUF2946 domain-containing protein</fullName>
    </recommendedName>
</protein>
<reference evidence="2" key="1">
    <citation type="submission" date="2021-11" db="EMBL/GenBank/DDBJ databases">
        <title>BS-T2-15 a new species belonging to the Comamonadaceae family isolated from the soil of a French oak forest.</title>
        <authorList>
            <person name="Mieszkin S."/>
            <person name="Alain K."/>
        </authorList>
    </citation>
    <scope>NUCLEOTIDE SEQUENCE</scope>
    <source>
        <strain evidence="2">BS-T2-15</strain>
    </source>
</reference>
<comment type="caution">
    <text evidence="2">The sequence shown here is derived from an EMBL/GenBank/DDBJ whole genome shotgun (WGS) entry which is preliminary data.</text>
</comment>
<feature type="signal peptide" evidence="1">
    <location>
        <begin position="1"/>
        <end position="27"/>
    </location>
</feature>
<dbReference type="EMBL" id="JAJLJH010000007">
    <property type="protein sequence ID" value="MCK9688128.1"/>
    <property type="molecule type" value="Genomic_DNA"/>
</dbReference>
<proteinExistence type="predicted"/>
<sequence>MRRFLRLLTLWLIALALPIQGAAAAAAMPGHANAPHTMTMPDGTTMDAADMPCHAHAIDKAGCGACCGPIVTQQAMLAVAPVATRWAVVHRDAADAASPLFLTGGTERPPRFFLA</sequence>
<gene>
    <name evidence="2" type="ORF">LPC04_20680</name>
</gene>
<keyword evidence="1" id="KW-0732">Signal</keyword>
<name>A0A9X2C0S7_9BURK</name>
<evidence type="ECO:0000313" key="3">
    <source>
        <dbReference type="Proteomes" id="UP001139353"/>
    </source>
</evidence>
<evidence type="ECO:0008006" key="4">
    <source>
        <dbReference type="Google" id="ProtNLM"/>
    </source>
</evidence>
<feature type="chain" id="PRO_5040729339" description="DUF2946 domain-containing protein" evidence="1">
    <location>
        <begin position="28"/>
        <end position="115"/>
    </location>
</feature>